<organism evidence="1">
    <name type="scientific">marine sediment metagenome</name>
    <dbReference type="NCBI Taxonomy" id="412755"/>
    <lineage>
        <taxon>unclassified sequences</taxon>
        <taxon>metagenomes</taxon>
        <taxon>ecological metagenomes</taxon>
    </lineage>
</organism>
<name>A0A0F9A8F3_9ZZZZ</name>
<comment type="caution">
    <text evidence="1">The sequence shown here is derived from an EMBL/GenBank/DDBJ whole genome shotgun (WGS) entry which is preliminary data.</text>
</comment>
<feature type="non-terminal residue" evidence="1">
    <location>
        <position position="1"/>
    </location>
</feature>
<reference evidence="1" key="1">
    <citation type="journal article" date="2015" name="Nature">
        <title>Complex archaea that bridge the gap between prokaryotes and eukaryotes.</title>
        <authorList>
            <person name="Spang A."/>
            <person name="Saw J.H."/>
            <person name="Jorgensen S.L."/>
            <person name="Zaremba-Niedzwiedzka K."/>
            <person name="Martijn J."/>
            <person name="Lind A.E."/>
            <person name="van Eijk R."/>
            <person name="Schleper C."/>
            <person name="Guy L."/>
            <person name="Ettema T.J."/>
        </authorList>
    </citation>
    <scope>NUCLEOTIDE SEQUENCE</scope>
</reference>
<dbReference type="EMBL" id="LAZR01044005">
    <property type="protein sequence ID" value="KKL05705.1"/>
    <property type="molecule type" value="Genomic_DNA"/>
</dbReference>
<protein>
    <submittedName>
        <fullName evidence="1">Uncharacterized protein</fullName>
    </submittedName>
</protein>
<dbReference type="AlphaFoldDB" id="A0A0F9A8F3"/>
<sequence length="452" mass="50837">DILENDDAMLERSILAGIQARSSGEVSNRLRGTINEQVEEILGTTVALILKPLNALEEASDMLLFGKIVTYAQLGTFEVLTNRIQEKNTDWSQAKADKVAAHYINTLLGTLPDTWMSRTVREAGSALVFARNWTFSNLDILTKAMTGGRKGLGTKVLSKEERQVIGSMFGKHLVKGTFGLIAANNIMQYMFLAITNDLKKRGLLDGAQSEIHSTFSNPKGHRFDIDTGMKTKTGQPMYLIGPLFRYMRDYFGFGIEPLKTLYNKAEPLLKSTIEQITNYSNWQKDEIASDGHTTWGQLKLRAKYFVEGLTPMRMFQERPGKSKTKFEWIVPFLGLWIRRGAPGGPIVDELFRWEEKMGIEQEPIRNQISVDLQEGNFQKAFETAAESGIVKALNGLELMLMRQAVPLTYRMKVMSDSNRALFLTHMETLGYTEDNIKNAVQAEINASALRGD</sequence>
<gene>
    <name evidence="1" type="ORF">LCGC14_2603360</name>
</gene>
<evidence type="ECO:0000313" key="1">
    <source>
        <dbReference type="EMBL" id="KKL05705.1"/>
    </source>
</evidence>
<proteinExistence type="predicted"/>
<accession>A0A0F9A8F3</accession>